<proteinExistence type="predicted"/>
<feature type="region of interest" description="Disordered" evidence="1">
    <location>
        <begin position="1"/>
        <end position="58"/>
    </location>
</feature>
<feature type="region of interest" description="Disordered" evidence="1">
    <location>
        <begin position="88"/>
        <end position="109"/>
    </location>
</feature>
<accession>A0A6G1F3A3</accession>
<feature type="non-terminal residue" evidence="2">
    <location>
        <position position="1"/>
    </location>
</feature>
<dbReference type="EMBL" id="SPHZ02000001">
    <property type="protein sequence ID" value="KAF0931354.1"/>
    <property type="molecule type" value="Genomic_DNA"/>
</dbReference>
<reference evidence="2 3" key="1">
    <citation type="submission" date="2019-11" db="EMBL/GenBank/DDBJ databases">
        <title>Whole genome sequence of Oryza granulata.</title>
        <authorList>
            <person name="Li W."/>
        </authorList>
    </citation>
    <scope>NUCLEOTIDE SEQUENCE [LARGE SCALE GENOMIC DNA]</scope>
    <source>
        <strain evidence="3">cv. Menghai</strain>
        <tissue evidence="2">Leaf</tissue>
    </source>
</reference>
<gene>
    <name evidence="2" type="ORF">E2562_004494</name>
</gene>
<dbReference type="AlphaFoldDB" id="A0A6G1F3A3"/>
<keyword evidence="3" id="KW-1185">Reference proteome</keyword>
<sequence>RCTLHNGDLESTSSSGPPPRRQRQQPHPDYVQRQQPHPDYVQRQQPHPDYVLDDSFVDRNTTHPGYMCHEGFSIHSDNKVSRKIQTPTEMTLPGSPHEMGAGYPRRAPQKVAPTRVSVWHRIEENPAMYEPSSLPHMPKEVHVSPCKSNNVAPASKELASVISVDCRGKSADGNDGDNNAGMKKNPVRKNEKVLASVLVKPSMEPKEKEVAAKKMLKKPDKVQKNAADSNIRSLVSTPSPGAGAKKVKKIVIKKIVRKINRKGNQISSPVVSQKRDIIDANACEKEEGEITTSSFEKDAISAHDPIAVSDTAGFGNGVNAQKEESIIFTNPSGRNAASVIESTEILNPTHGSGSAHTGNEE</sequence>
<protein>
    <submittedName>
        <fullName evidence="2">Uncharacterized protein</fullName>
    </submittedName>
</protein>
<feature type="non-terminal residue" evidence="2">
    <location>
        <position position="361"/>
    </location>
</feature>
<name>A0A6G1F3A3_9ORYZ</name>
<evidence type="ECO:0000256" key="1">
    <source>
        <dbReference type="SAM" id="MobiDB-lite"/>
    </source>
</evidence>
<evidence type="ECO:0000313" key="3">
    <source>
        <dbReference type="Proteomes" id="UP000479710"/>
    </source>
</evidence>
<comment type="caution">
    <text evidence="2">The sequence shown here is derived from an EMBL/GenBank/DDBJ whole genome shotgun (WGS) entry which is preliminary data.</text>
</comment>
<evidence type="ECO:0000313" key="2">
    <source>
        <dbReference type="EMBL" id="KAF0931354.1"/>
    </source>
</evidence>
<dbReference type="Proteomes" id="UP000479710">
    <property type="component" value="Unassembled WGS sequence"/>
</dbReference>
<organism evidence="2 3">
    <name type="scientific">Oryza meyeriana var. granulata</name>
    <dbReference type="NCBI Taxonomy" id="110450"/>
    <lineage>
        <taxon>Eukaryota</taxon>
        <taxon>Viridiplantae</taxon>
        <taxon>Streptophyta</taxon>
        <taxon>Embryophyta</taxon>
        <taxon>Tracheophyta</taxon>
        <taxon>Spermatophyta</taxon>
        <taxon>Magnoliopsida</taxon>
        <taxon>Liliopsida</taxon>
        <taxon>Poales</taxon>
        <taxon>Poaceae</taxon>
        <taxon>BOP clade</taxon>
        <taxon>Oryzoideae</taxon>
        <taxon>Oryzeae</taxon>
        <taxon>Oryzinae</taxon>
        <taxon>Oryza</taxon>
        <taxon>Oryza meyeriana</taxon>
    </lineage>
</organism>